<sequence>VIDALDECPEPLRKDVLVLLEHITSQKLSNLRLLATSRPEADIEFYMDRIATHRINLHSIDSQAQDLGAYVSNVLTHDQSFQDWSDELISSTADFLSENANGMFRWVYCQLETLRFCLPKNVSRTLETLPKTLDETYERILRNIDNSVSDDARRIFHCIAFARIPLSVDELAEIFAIDFTTIPIPTHTASFRVRDPETRLRRMCSGLIDVVDVHRPFQPGPPRRVVQFAHFSVKEFLLSDRLAMGPIPLYHINTRLAHTTLAQMCITTL</sequence>
<feature type="non-terminal residue" evidence="1">
    <location>
        <position position="269"/>
    </location>
</feature>
<name>A0ACB8Q859_9AGAM</name>
<accession>A0ACB8Q859</accession>
<organism evidence="1 2">
    <name type="scientific">Vararia minispora EC-137</name>
    <dbReference type="NCBI Taxonomy" id="1314806"/>
    <lineage>
        <taxon>Eukaryota</taxon>
        <taxon>Fungi</taxon>
        <taxon>Dikarya</taxon>
        <taxon>Basidiomycota</taxon>
        <taxon>Agaricomycotina</taxon>
        <taxon>Agaricomycetes</taxon>
        <taxon>Russulales</taxon>
        <taxon>Lachnocladiaceae</taxon>
        <taxon>Vararia</taxon>
    </lineage>
</organism>
<gene>
    <name evidence="1" type="ORF">K488DRAFT_32379</name>
</gene>
<reference evidence="1" key="1">
    <citation type="submission" date="2021-02" db="EMBL/GenBank/DDBJ databases">
        <authorList>
            <consortium name="DOE Joint Genome Institute"/>
            <person name="Ahrendt S."/>
            <person name="Looney B.P."/>
            <person name="Miyauchi S."/>
            <person name="Morin E."/>
            <person name="Drula E."/>
            <person name="Courty P.E."/>
            <person name="Chicoki N."/>
            <person name="Fauchery L."/>
            <person name="Kohler A."/>
            <person name="Kuo A."/>
            <person name="Labutti K."/>
            <person name="Pangilinan J."/>
            <person name="Lipzen A."/>
            <person name="Riley R."/>
            <person name="Andreopoulos W."/>
            <person name="He G."/>
            <person name="Johnson J."/>
            <person name="Barry K.W."/>
            <person name="Grigoriev I.V."/>
            <person name="Nagy L."/>
            <person name="Hibbett D."/>
            <person name="Henrissat B."/>
            <person name="Matheny P.B."/>
            <person name="Labbe J."/>
            <person name="Martin F."/>
        </authorList>
    </citation>
    <scope>NUCLEOTIDE SEQUENCE</scope>
    <source>
        <strain evidence="1">EC-137</strain>
    </source>
</reference>
<feature type="non-terminal residue" evidence="1">
    <location>
        <position position="1"/>
    </location>
</feature>
<evidence type="ECO:0000313" key="2">
    <source>
        <dbReference type="Proteomes" id="UP000814128"/>
    </source>
</evidence>
<dbReference type="EMBL" id="MU273829">
    <property type="protein sequence ID" value="KAI0027855.1"/>
    <property type="molecule type" value="Genomic_DNA"/>
</dbReference>
<dbReference type="Proteomes" id="UP000814128">
    <property type="component" value="Unassembled WGS sequence"/>
</dbReference>
<comment type="caution">
    <text evidence="1">The sequence shown here is derived from an EMBL/GenBank/DDBJ whole genome shotgun (WGS) entry which is preliminary data.</text>
</comment>
<evidence type="ECO:0000313" key="1">
    <source>
        <dbReference type="EMBL" id="KAI0027855.1"/>
    </source>
</evidence>
<protein>
    <submittedName>
        <fullName evidence="1">Uncharacterized protein</fullName>
    </submittedName>
</protein>
<reference evidence="1" key="2">
    <citation type="journal article" date="2022" name="New Phytol.">
        <title>Evolutionary transition to the ectomycorrhizal habit in the genomes of a hyperdiverse lineage of mushroom-forming fungi.</title>
        <authorList>
            <person name="Looney B."/>
            <person name="Miyauchi S."/>
            <person name="Morin E."/>
            <person name="Drula E."/>
            <person name="Courty P.E."/>
            <person name="Kohler A."/>
            <person name="Kuo A."/>
            <person name="LaButti K."/>
            <person name="Pangilinan J."/>
            <person name="Lipzen A."/>
            <person name="Riley R."/>
            <person name="Andreopoulos W."/>
            <person name="He G."/>
            <person name="Johnson J."/>
            <person name="Nolan M."/>
            <person name="Tritt A."/>
            <person name="Barry K.W."/>
            <person name="Grigoriev I.V."/>
            <person name="Nagy L.G."/>
            <person name="Hibbett D."/>
            <person name="Henrissat B."/>
            <person name="Matheny P.B."/>
            <person name="Labbe J."/>
            <person name="Martin F.M."/>
        </authorList>
    </citation>
    <scope>NUCLEOTIDE SEQUENCE</scope>
    <source>
        <strain evidence="1">EC-137</strain>
    </source>
</reference>
<proteinExistence type="predicted"/>
<keyword evidence="2" id="KW-1185">Reference proteome</keyword>